<evidence type="ECO:0000259" key="21">
    <source>
        <dbReference type="PROSITE" id="PS50894"/>
    </source>
</evidence>
<keyword evidence="8" id="KW-0547">Nucleotide-binding</keyword>
<dbReference type="AlphaFoldDB" id="A0A370DAH4"/>
<feature type="transmembrane region" description="Helical" evidence="18">
    <location>
        <begin position="94"/>
        <end position="120"/>
    </location>
</feature>
<evidence type="ECO:0000259" key="19">
    <source>
        <dbReference type="PROSITE" id="PS50109"/>
    </source>
</evidence>
<evidence type="ECO:0000313" key="22">
    <source>
        <dbReference type="EMBL" id="RDH81902.1"/>
    </source>
</evidence>
<feature type="domain" description="Response regulatory" evidence="20">
    <location>
        <begin position="478"/>
        <end position="597"/>
    </location>
</feature>
<dbReference type="InterPro" id="IPR005467">
    <property type="entry name" value="His_kinase_dom"/>
</dbReference>
<keyword evidence="6" id="KW-0808">Transferase</keyword>
<feature type="domain" description="Response regulatory" evidence="20">
    <location>
        <begin position="624"/>
        <end position="744"/>
    </location>
</feature>
<dbReference type="InterPro" id="IPR036097">
    <property type="entry name" value="HisK_dim/P_sf"/>
</dbReference>
<dbReference type="EC" id="2.7.13.3" evidence="3"/>
<comment type="subunit">
    <text evidence="14">At low DSF concentrations, interacts with RpfF.</text>
</comment>
<dbReference type="InterPro" id="IPR036890">
    <property type="entry name" value="HATPase_C_sf"/>
</dbReference>
<comment type="caution">
    <text evidence="22">The sequence shown here is derived from an EMBL/GenBank/DDBJ whole genome shotgun (WGS) entry which is preliminary data.</text>
</comment>
<evidence type="ECO:0000256" key="9">
    <source>
        <dbReference type="ARBA" id="ARBA00022777"/>
    </source>
</evidence>
<evidence type="ECO:0000256" key="2">
    <source>
        <dbReference type="ARBA" id="ARBA00004651"/>
    </source>
</evidence>
<evidence type="ECO:0000256" key="6">
    <source>
        <dbReference type="ARBA" id="ARBA00022679"/>
    </source>
</evidence>
<keyword evidence="11 18" id="KW-1133">Transmembrane helix</keyword>
<comment type="subcellular location">
    <subcellularLocation>
        <location evidence="2">Cell membrane</location>
        <topology evidence="2">Multi-pass membrane protein</topology>
    </subcellularLocation>
</comment>
<evidence type="ECO:0000259" key="20">
    <source>
        <dbReference type="PROSITE" id="PS50110"/>
    </source>
</evidence>
<name>A0A370DAH4_9GAMM</name>
<dbReference type="CDD" id="cd00082">
    <property type="entry name" value="HisKA"/>
    <property type="match status" value="1"/>
</dbReference>
<evidence type="ECO:0000256" key="17">
    <source>
        <dbReference type="PROSITE-ProRule" id="PRU00169"/>
    </source>
</evidence>
<evidence type="ECO:0000256" key="18">
    <source>
        <dbReference type="SAM" id="Phobius"/>
    </source>
</evidence>
<dbReference type="Pfam" id="PF01627">
    <property type="entry name" value="Hpt"/>
    <property type="match status" value="1"/>
</dbReference>
<dbReference type="Pfam" id="PF00072">
    <property type="entry name" value="Response_reg"/>
    <property type="match status" value="2"/>
</dbReference>
<evidence type="ECO:0000256" key="10">
    <source>
        <dbReference type="ARBA" id="ARBA00022840"/>
    </source>
</evidence>
<feature type="domain" description="HPt" evidence="21">
    <location>
        <begin position="780"/>
        <end position="877"/>
    </location>
</feature>
<evidence type="ECO:0000313" key="23">
    <source>
        <dbReference type="Proteomes" id="UP000254771"/>
    </source>
</evidence>
<dbReference type="PANTHER" id="PTHR45339:SF1">
    <property type="entry name" value="HYBRID SIGNAL TRANSDUCTION HISTIDINE KINASE J"/>
    <property type="match status" value="1"/>
</dbReference>
<dbReference type="CDD" id="cd16922">
    <property type="entry name" value="HATPase_EvgS-ArcB-TorS-like"/>
    <property type="match status" value="1"/>
</dbReference>
<evidence type="ECO:0000256" key="5">
    <source>
        <dbReference type="ARBA" id="ARBA00022553"/>
    </source>
</evidence>
<dbReference type="Proteomes" id="UP000254771">
    <property type="component" value="Unassembled WGS sequence"/>
</dbReference>
<keyword evidence="9 22" id="KW-0418">Kinase</keyword>
<keyword evidence="12" id="KW-0902">Two-component regulatory system</keyword>
<keyword evidence="13 18" id="KW-0472">Membrane</keyword>
<evidence type="ECO:0000256" key="8">
    <source>
        <dbReference type="ARBA" id="ARBA00022741"/>
    </source>
</evidence>
<evidence type="ECO:0000256" key="13">
    <source>
        <dbReference type="ARBA" id="ARBA00023136"/>
    </source>
</evidence>
<dbReference type="SMART" id="SM00448">
    <property type="entry name" value="REC"/>
    <property type="match status" value="2"/>
</dbReference>
<feature type="transmembrane region" description="Helical" evidence="18">
    <location>
        <begin position="61"/>
        <end position="82"/>
    </location>
</feature>
<dbReference type="SUPFAM" id="SSF47384">
    <property type="entry name" value="Homodimeric domain of signal transducing histidine kinase"/>
    <property type="match status" value="1"/>
</dbReference>
<dbReference type="CDD" id="cd00156">
    <property type="entry name" value="REC"/>
    <property type="match status" value="1"/>
</dbReference>
<dbReference type="SUPFAM" id="SSF52172">
    <property type="entry name" value="CheY-like"/>
    <property type="match status" value="2"/>
</dbReference>
<feature type="transmembrane region" description="Helical" evidence="18">
    <location>
        <begin position="176"/>
        <end position="194"/>
    </location>
</feature>
<evidence type="ECO:0000256" key="1">
    <source>
        <dbReference type="ARBA" id="ARBA00000085"/>
    </source>
</evidence>
<dbReference type="Gene3D" id="1.20.120.160">
    <property type="entry name" value="HPT domain"/>
    <property type="match status" value="1"/>
</dbReference>
<feature type="transmembrane region" description="Helical" evidence="18">
    <location>
        <begin position="126"/>
        <end position="146"/>
    </location>
</feature>
<dbReference type="Pfam" id="PF00512">
    <property type="entry name" value="HisKA"/>
    <property type="match status" value="1"/>
</dbReference>
<evidence type="ECO:0000256" key="4">
    <source>
        <dbReference type="ARBA" id="ARBA00022475"/>
    </source>
</evidence>
<dbReference type="Pfam" id="PF02518">
    <property type="entry name" value="HATPase_c"/>
    <property type="match status" value="1"/>
</dbReference>
<gene>
    <name evidence="22" type="ORF">DIZ78_15755</name>
</gene>
<evidence type="ECO:0000256" key="12">
    <source>
        <dbReference type="ARBA" id="ARBA00023012"/>
    </source>
</evidence>
<comment type="catalytic activity">
    <reaction evidence="1">
        <text>ATP + protein L-histidine = ADP + protein N-phospho-L-histidine.</text>
        <dbReference type="EC" id="2.7.13.3"/>
    </reaction>
</comment>
<dbReference type="Gene3D" id="1.10.287.130">
    <property type="match status" value="1"/>
</dbReference>
<feature type="modified residue" description="Phosphohistidine" evidence="16">
    <location>
        <position position="819"/>
    </location>
</feature>
<dbReference type="EMBL" id="QFXE01000021">
    <property type="protein sequence ID" value="RDH81902.1"/>
    <property type="molecule type" value="Genomic_DNA"/>
</dbReference>
<dbReference type="InterPro" id="IPR003594">
    <property type="entry name" value="HATPase_dom"/>
</dbReference>
<proteinExistence type="predicted"/>
<keyword evidence="5 17" id="KW-0597">Phosphoprotein</keyword>
<dbReference type="SMART" id="SM00073">
    <property type="entry name" value="HPT"/>
    <property type="match status" value="1"/>
</dbReference>
<keyword evidence="7 18" id="KW-0812">Transmembrane</keyword>
<evidence type="ECO:0000256" key="14">
    <source>
        <dbReference type="ARBA" id="ARBA00064003"/>
    </source>
</evidence>
<evidence type="ECO:0000256" key="16">
    <source>
        <dbReference type="PROSITE-ProRule" id="PRU00110"/>
    </source>
</evidence>
<dbReference type="Gene3D" id="3.30.565.10">
    <property type="entry name" value="Histidine kinase-like ATPase, C-terminal domain"/>
    <property type="match status" value="1"/>
</dbReference>
<evidence type="ECO:0000256" key="15">
    <source>
        <dbReference type="ARBA" id="ARBA00068150"/>
    </source>
</evidence>
<dbReference type="GO" id="GO:0000155">
    <property type="term" value="F:phosphorelay sensor kinase activity"/>
    <property type="evidence" value="ECO:0007669"/>
    <property type="project" value="InterPro"/>
</dbReference>
<dbReference type="InterPro" id="IPR004358">
    <property type="entry name" value="Sig_transdc_His_kin-like_C"/>
</dbReference>
<sequence length="882" mass="97585">MDGEKKPGSSQPQDSVELDALFRLEQARVLYGSALLPNLIVSFVSVLLALYFAPLLPMESVLVWLVPMNLLVMARLVTAWAYGNYRTKFGTTDFWVKIYVFLTALVGLSWGLVAWVLLSILQNNPIGVMMVVLVVAGMISAGVHVLAISSVAAIFYILPAPIIIALQFYSSSPDGVSHIFFMMLVYSLFMTMVVNKQNRTLRDNFLLQYENEALINSLQQAKSTAESANAAKSSFLAKMSHEIRTPMNGVLGMAELLMESSLNERQHHFAQTIKRSGGRLIHLIDDVLDFSKIEAGRLELELQSVNLRHLIEDAVELLADRAYRKGLELTAVLPPNMPSYFRCDPVRLEQVLVNLLGNAIKFTQVGEVVLELEVMQLSENEARLLFKVIDTGIGINAGNQQRIFKAFTQSDGSITREYGGTGLGLNISNQLLGLMGGKLKVESELRRGSCFHFDLWLNIERETIFPEAALDEDLLNRRLLIVDDNATVCGYLMNQISALGLSVDIAKNGSQALSMLNAAADVGNPYDIAMLDRQMPGASGAVLARMIKEKPALAATRIVILSPLNQQLSEVPNGLVHFQLTKPVRLDQLLRCLNVVFDREPVPAGREAEIFPQQARDDRWIGVKILLVEDNPVNQEVALGMLELQKCHIVVAENGLEALDAMKLDVFDLVLMDCHMPEMDGFRATEEIRLYELQQGEGRRIPIIALTADLQKDIRQQCLRAGMDDLLGKPFSTDELLTVMSHWLQLEKSAGIADPSSVDDEAVIDVLVLDKIRALQQPGRSDIISRVVNLFLDVTPSLIRKLHQAIISNDGEGIREAAHSIKSSSANVGALQLSKKCREMEVLGEQGDFDAVKEMMEEISDEFVAVRAALLDELAGVEQTTV</sequence>
<dbReference type="SMART" id="SM00387">
    <property type="entry name" value="HATPase_c"/>
    <property type="match status" value="1"/>
</dbReference>
<dbReference type="PROSITE" id="PS50894">
    <property type="entry name" value="HPT"/>
    <property type="match status" value="1"/>
</dbReference>
<dbReference type="PRINTS" id="PR00344">
    <property type="entry name" value="BCTRLSENSOR"/>
</dbReference>
<feature type="modified residue" description="4-aspartylphosphate" evidence="17">
    <location>
        <position position="673"/>
    </location>
</feature>
<feature type="modified residue" description="4-aspartylphosphate" evidence="17">
    <location>
        <position position="532"/>
    </location>
</feature>
<dbReference type="InterPro" id="IPR008207">
    <property type="entry name" value="Sig_transdc_His_kin_Hpt_dom"/>
</dbReference>
<dbReference type="PROSITE" id="PS50109">
    <property type="entry name" value="HIS_KIN"/>
    <property type="match status" value="1"/>
</dbReference>
<feature type="transmembrane region" description="Helical" evidence="18">
    <location>
        <begin position="153"/>
        <end position="170"/>
    </location>
</feature>
<dbReference type="InterPro" id="IPR001789">
    <property type="entry name" value="Sig_transdc_resp-reg_receiver"/>
</dbReference>
<dbReference type="CDD" id="cd17546">
    <property type="entry name" value="REC_hyHK_CKI1_RcsC-like"/>
    <property type="match status" value="1"/>
</dbReference>
<evidence type="ECO:0000256" key="7">
    <source>
        <dbReference type="ARBA" id="ARBA00022692"/>
    </source>
</evidence>
<dbReference type="InterPro" id="IPR003661">
    <property type="entry name" value="HisK_dim/P_dom"/>
</dbReference>
<reference evidence="22 23" key="1">
    <citation type="journal article" date="2018" name="ISME J.">
        <title>Endosymbiont genomes yield clues of tubeworm success.</title>
        <authorList>
            <person name="Li Y."/>
            <person name="Liles M.R."/>
            <person name="Halanych K.M."/>
        </authorList>
    </citation>
    <scope>NUCLEOTIDE SEQUENCE [LARGE SCALE GENOMIC DNA]</scope>
    <source>
        <strain evidence="22">A1462</strain>
    </source>
</reference>
<dbReference type="InterPro" id="IPR011006">
    <property type="entry name" value="CheY-like_superfamily"/>
</dbReference>
<dbReference type="SUPFAM" id="SSF47226">
    <property type="entry name" value="Histidine-containing phosphotransfer domain, HPT domain"/>
    <property type="match status" value="1"/>
</dbReference>
<accession>A0A370DAH4</accession>
<protein>
    <recommendedName>
        <fullName evidence="15">Sensory/regulatory protein RpfC</fullName>
        <ecNumber evidence="3">2.7.13.3</ecNumber>
    </recommendedName>
</protein>
<evidence type="ECO:0000256" key="11">
    <source>
        <dbReference type="ARBA" id="ARBA00022989"/>
    </source>
</evidence>
<dbReference type="SUPFAM" id="SSF55874">
    <property type="entry name" value="ATPase domain of HSP90 chaperone/DNA topoisomerase II/histidine kinase"/>
    <property type="match status" value="1"/>
</dbReference>
<dbReference type="SMART" id="SM00388">
    <property type="entry name" value="HisKA"/>
    <property type="match status" value="1"/>
</dbReference>
<dbReference type="FunFam" id="3.30.565.10:FF:000010">
    <property type="entry name" value="Sensor histidine kinase RcsC"/>
    <property type="match status" value="1"/>
</dbReference>
<dbReference type="Gene3D" id="3.40.50.2300">
    <property type="match status" value="2"/>
</dbReference>
<keyword evidence="23" id="KW-1185">Reference proteome</keyword>
<feature type="transmembrane region" description="Helical" evidence="18">
    <location>
        <begin position="29"/>
        <end position="55"/>
    </location>
</feature>
<dbReference type="InterPro" id="IPR036641">
    <property type="entry name" value="HPT_dom_sf"/>
</dbReference>
<organism evidence="22 23">
    <name type="scientific">endosymbiont of Escarpia spicata</name>
    <dbReference type="NCBI Taxonomy" id="2200908"/>
    <lineage>
        <taxon>Bacteria</taxon>
        <taxon>Pseudomonadati</taxon>
        <taxon>Pseudomonadota</taxon>
        <taxon>Gammaproteobacteria</taxon>
        <taxon>sulfur-oxidizing symbionts</taxon>
    </lineage>
</organism>
<dbReference type="PANTHER" id="PTHR45339">
    <property type="entry name" value="HYBRID SIGNAL TRANSDUCTION HISTIDINE KINASE J"/>
    <property type="match status" value="1"/>
</dbReference>
<dbReference type="GO" id="GO:0005524">
    <property type="term" value="F:ATP binding"/>
    <property type="evidence" value="ECO:0007669"/>
    <property type="project" value="UniProtKB-KW"/>
</dbReference>
<keyword evidence="10" id="KW-0067">ATP-binding</keyword>
<dbReference type="GO" id="GO:0005886">
    <property type="term" value="C:plasma membrane"/>
    <property type="evidence" value="ECO:0007669"/>
    <property type="project" value="UniProtKB-SubCell"/>
</dbReference>
<dbReference type="PROSITE" id="PS50110">
    <property type="entry name" value="RESPONSE_REGULATORY"/>
    <property type="match status" value="2"/>
</dbReference>
<feature type="domain" description="Histidine kinase" evidence="19">
    <location>
        <begin position="238"/>
        <end position="459"/>
    </location>
</feature>
<keyword evidence="4" id="KW-1003">Cell membrane</keyword>
<evidence type="ECO:0000256" key="3">
    <source>
        <dbReference type="ARBA" id="ARBA00012438"/>
    </source>
</evidence>
<dbReference type="FunFam" id="1.10.287.130:FF:000002">
    <property type="entry name" value="Two-component osmosensing histidine kinase"/>
    <property type="match status" value="1"/>
</dbReference>